<evidence type="ECO:0000256" key="3">
    <source>
        <dbReference type="ARBA" id="ARBA00022989"/>
    </source>
</evidence>
<keyword evidence="4 5" id="KW-0472">Membrane</keyword>
<dbReference type="GO" id="GO:0004930">
    <property type="term" value="F:G protein-coupled receptor activity"/>
    <property type="evidence" value="ECO:0007669"/>
    <property type="project" value="InterPro"/>
</dbReference>
<keyword evidence="7" id="KW-1185">Reference proteome</keyword>
<reference evidence="7" key="1">
    <citation type="journal article" date="2002" name="Science">
        <title>The draft genome of Ciona intestinalis: insights into chordate and vertebrate origins.</title>
        <authorList>
            <person name="Dehal P."/>
            <person name="Satou Y."/>
            <person name="Campbell R.K."/>
            <person name="Chapman J."/>
            <person name="Degnan B."/>
            <person name="De Tomaso A."/>
            <person name="Davidson B."/>
            <person name="Di Gregorio A."/>
            <person name="Gelpke M."/>
            <person name="Goodstein D.M."/>
            <person name="Harafuji N."/>
            <person name="Hastings K.E."/>
            <person name="Ho I."/>
            <person name="Hotta K."/>
            <person name="Huang W."/>
            <person name="Kawashima T."/>
            <person name="Lemaire P."/>
            <person name="Martinez D."/>
            <person name="Meinertzhagen I.A."/>
            <person name="Necula S."/>
            <person name="Nonaka M."/>
            <person name="Putnam N."/>
            <person name="Rash S."/>
            <person name="Saiga H."/>
            <person name="Satake M."/>
            <person name="Terry A."/>
            <person name="Yamada L."/>
            <person name="Wang H.G."/>
            <person name="Awazu S."/>
            <person name="Azumi K."/>
            <person name="Boore J."/>
            <person name="Branno M."/>
            <person name="Chin-Bow S."/>
            <person name="DeSantis R."/>
            <person name="Doyle S."/>
            <person name="Francino P."/>
            <person name="Keys D.N."/>
            <person name="Haga S."/>
            <person name="Hayashi H."/>
            <person name="Hino K."/>
            <person name="Imai K.S."/>
            <person name="Inaba K."/>
            <person name="Kano S."/>
            <person name="Kobayashi K."/>
            <person name="Kobayashi M."/>
            <person name="Lee B.I."/>
            <person name="Makabe K.W."/>
            <person name="Manohar C."/>
            <person name="Matassi G."/>
            <person name="Medina M."/>
            <person name="Mochizuki Y."/>
            <person name="Mount S."/>
            <person name="Morishita T."/>
            <person name="Miura S."/>
            <person name="Nakayama A."/>
            <person name="Nishizaka S."/>
            <person name="Nomoto H."/>
            <person name="Ohta F."/>
            <person name="Oishi K."/>
            <person name="Rigoutsos I."/>
            <person name="Sano M."/>
            <person name="Sasaki A."/>
            <person name="Sasakura Y."/>
            <person name="Shoguchi E."/>
            <person name="Shin-i T."/>
            <person name="Spagnuolo A."/>
            <person name="Stainier D."/>
            <person name="Suzuki M.M."/>
            <person name="Tassy O."/>
            <person name="Takatori N."/>
            <person name="Tokuoka M."/>
            <person name="Yagi K."/>
            <person name="Yoshizaki F."/>
            <person name="Wada S."/>
            <person name="Zhang C."/>
            <person name="Hyatt P.D."/>
            <person name="Larimer F."/>
            <person name="Detter C."/>
            <person name="Doggett N."/>
            <person name="Glavina T."/>
            <person name="Hawkins T."/>
            <person name="Richardson P."/>
            <person name="Lucas S."/>
            <person name="Kohara Y."/>
            <person name="Levine M."/>
            <person name="Satoh N."/>
            <person name="Rokhsar D.S."/>
        </authorList>
    </citation>
    <scope>NUCLEOTIDE SEQUENCE [LARGE SCALE GENOMIC DNA]</scope>
</reference>
<reference evidence="6" key="3">
    <citation type="submission" date="2025-09" db="UniProtKB">
        <authorList>
            <consortium name="Ensembl"/>
        </authorList>
    </citation>
    <scope>IDENTIFICATION</scope>
</reference>
<dbReference type="InParanoid" id="H2Y160"/>
<dbReference type="Gene3D" id="1.20.1070.10">
    <property type="entry name" value="Rhodopsin 7-helix transmembrane proteins"/>
    <property type="match status" value="1"/>
</dbReference>
<protein>
    <recommendedName>
        <fullName evidence="8">G-protein coupled receptors family 2 profile 2 domain-containing protein</fullName>
    </recommendedName>
</protein>
<dbReference type="InterPro" id="IPR000832">
    <property type="entry name" value="GPCR_2_secretin-like"/>
</dbReference>
<proteinExistence type="predicted"/>
<dbReference type="PANTHER" id="PTHR45692">
    <property type="entry name" value="G_PROTEIN_RECEP_F2_4 DOMAIN-CONTAINING PROTEIN"/>
    <property type="match status" value="1"/>
</dbReference>
<dbReference type="Proteomes" id="UP000008144">
    <property type="component" value="Unassembled WGS sequence"/>
</dbReference>
<dbReference type="GO" id="GO:0016020">
    <property type="term" value="C:membrane"/>
    <property type="evidence" value="ECO:0007669"/>
    <property type="project" value="UniProtKB-SubCell"/>
</dbReference>
<evidence type="ECO:0008006" key="8">
    <source>
        <dbReference type="Google" id="ProtNLM"/>
    </source>
</evidence>
<dbReference type="PANTHER" id="PTHR45692:SF1">
    <property type="entry name" value="G-PROTEIN COUPLED RECEPTORS FAMILY 2 PROFILE 2 DOMAIN-CONTAINING PROTEIN"/>
    <property type="match status" value="1"/>
</dbReference>
<dbReference type="Pfam" id="PF00002">
    <property type="entry name" value="7tm_2"/>
    <property type="match status" value="1"/>
</dbReference>
<keyword evidence="3 5" id="KW-1133">Transmembrane helix</keyword>
<organism evidence="6 7">
    <name type="scientific">Ciona intestinalis</name>
    <name type="common">Transparent sea squirt</name>
    <name type="synonym">Ascidia intestinalis</name>
    <dbReference type="NCBI Taxonomy" id="7719"/>
    <lineage>
        <taxon>Eukaryota</taxon>
        <taxon>Metazoa</taxon>
        <taxon>Chordata</taxon>
        <taxon>Tunicata</taxon>
        <taxon>Ascidiacea</taxon>
        <taxon>Phlebobranchia</taxon>
        <taxon>Cionidae</taxon>
        <taxon>Ciona</taxon>
    </lineage>
</organism>
<evidence type="ECO:0000256" key="5">
    <source>
        <dbReference type="SAM" id="Phobius"/>
    </source>
</evidence>
<evidence type="ECO:0000256" key="4">
    <source>
        <dbReference type="ARBA" id="ARBA00023136"/>
    </source>
</evidence>
<dbReference type="PRINTS" id="PR00249">
    <property type="entry name" value="GPCRSECRETIN"/>
</dbReference>
<comment type="subcellular location">
    <subcellularLocation>
        <location evidence="1">Membrane</location>
        <topology evidence="1">Multi-pass membrane protein</topology>
    </subcellularLocation>
</comment>
<keyword evidence="2 5" id="KW-0812">Transmembrane</keyword>
<dbReference type="GeneTree" id="ENSGT00730000112813"/>
<evidence type="ECO:0000313" key="6">
    <source>
        <dbReference type="Ensembl" id="ENSCINP00000035644.1"/>
    </source>
</evidence>
<dbReference type="AlphaFoldDB" id="H2Y160"/>
<reference evidence="6" key="2">
    <citation type="submission" date="2025-08" db="UniProtKB">
        <authorList>
            <consortium name="Ensembl"/>
        </authorList>
    </citation>
    <scope>IDENTIFICATION</scope>
</reference>
<evidence type="ECO:0000313" key="7">
    <source>
        <dbReference type="Proteomes" id="UP000008144"/>
    </source>
</evidence>
<evidence type="ECO:0000256" key="1">
    <source>
        <dbReference type="ARBA" id="ARBA00004141"/>
    </source>
</evidence>
<feature type="transmembrane region" description="Helical" evidence="5">
    <location>
        <begin position="23"/>
        <end position="44"/>
    </location>
</feature>
<sequence length="119" mass="12920">MPGKVNPTDPAKLTRIDMTHVKAALKGFIFLFPVLGLPWILGFLTGIDSYEASVAFMYLNVVLNGLQGVFLMLIYCVIGSDVRKAWLRKISCVLRTEVGSSTETSGGVVVTAQTSLPRT</sequence>
<evidence type="ECO:0000256" key="2">
    <source>
        <dbReference type="ARBA" id="ARBA00022692"/>
    </source>
</evidence>
<name>H2Y160_CIOIN</name>
<accession>H2Y160</accession>
<dbReference type="Ensembl" id="ENSCINT00000033850.1">
    <property type="protein sequence ID" value="ENSCINP00000035644.1"/>
    <property type="gene ID" value="ENSCING00000018618.1"/>
</dbReference>
<feature type="transmembrane region" description="Helical" evidence="5">
    <location>
        <begin position="56"/>
        <end position="78"/>
    </location>
</feature>
<dbReference type="HOGENOM" id="CLU_2060644_0_0_1"/>